<evidence type="ECO:0000313" key="2">
    <source>
        <dbReference type="WBParaSite" id="PSU_v2.g19932.t1"/>
    </source>
</evidence>
<keyword evidence="1" id="KW-1185">Reference proteome</keyword>
<organism evidence="1 2">
    <name type="scientific">Panagrolaimus superbus</name>
    <dbReference type="NCBI Taxonomy" id="310955"/>
    <lineage>
        <taxon>Eukaryota</taxon>
        <taxon>Metazoa</taxon>
        <taxon>Ecdysozoa</taxon>
        <taxon>Nematoda</taxon>
        <taxon>Chromadorea</taxon>
        <taxon>Rhabditida</taxon>
        <taxon>Tylenchina</taxon>
        <taxon>Panagrolaimomorpha</taxon>
        <taxon>Panagrolaimoidea</taxon>
        <taxon>Panagrolaimidae</taxon>
        <taxon>Panagrolaimus</taxon>
    </lineage>
</organism>
<name>A0A914YLZ1_9BILA</name>
<reference evidence="2" key="1">
    <citation type="submission" date="2022-11" db="UniProtKB">
        <authorList>
            <consortium name="WormBaseParasite"/>
        </authorList>
    </citation>
    <scope>IDENTIFICATION</scope>
</reference>
<evidence type="ECO:0000313" key="1">
    <source>
        <dbReference type="Proteomes" id="UP000887577"/>
    </source>
</evidence>
<dbReference type="WBParaSite" id="PSU_v2.g19932.t1">
    <property type="protein sequence ID" value="PSU_v2.g19932.t1"/>
    <property type="gene ID" value="PSU_v2.g19932"/>
</dbReference>
<accession>A0A914YLZ1</accession>
<dbReference type="Proteomes" id="UP000887577">
    <property type="component" value="Unplaced"/>
</dbReference>
<dbReference type="AlphaFoldDB" id="A0A914YLZ1"/>
<proteinExistence type="predicted"/>
<protein>
    <submittedName>
        <fullName evidence="2">Uncharacterized protein</fullName>
    </submittedName>
</protein>
<sequence>MSGPVREFAYCIYNNHSEALKTALLDIASAVIKNESLAEREQLCKPPHTTIVYDLYTCADNIKPSTELSEIFHALVYFPFRAICTYERIIYTPDLKIALTNCTECPEIIMKLSEIIMGHRKPTKEDECLPIKFAKAFRIAFAETAAIPEMESIDFDLIQELVRFYITMQAKLPFASYLDCYQL</sequence>